<reference evidence="4" key="1">
    <citation type="submission" date="2025-08" db="UniProtKB">
        <authorList>
            <consortium name="Ensembl"/>
        </authorList>
    </citation>
    <scope>IDENTIFICATION</scope>
</reference>
<organism evidence="4 5">
    <name type="scientific">Cyprinus carpio</name>
    <name type="common">Common carp</name>
    <dbReference type="NCBI Taxonomy" id="7962"/>
    <lineage>
        <taxon>Eukaryota</taxon>
        <taxon>Metazoa</taxon>
        <taxon>Chordata</taxon>
        <taxon>Craniata</taxon>
        <taxon>Vertebrata</taxon>
        <taxon>Euteleostomi</taxon>
        <taxon>Actinopterygii</taxon>
        <taxon>Neopterygii</taxon>
        <taxon>Teleostei</taxon>
        <taxon>Ostariophysi</taxon>
        <taxon>Cypriniformes</taxon>
        <taxon>Cyprinidae</taxon>
        <taxon>Cyprininae</taxon>
        <taxon>Cyprinus</taxon>
    </lineage>
</organism>
<dbReference type="Ensembl" id="ENSCCRT00020026765.1">
    <property type="protein sequence ID" value="ENSCCRP00020024408.1"/>
    <property type="gene ID" value="ENSCCRG00020011299.1"/>
</dbReference>
<dbReference type="Gene3D" id="2.60.200.20">
    <property type="match status" value="1"/>
</dbReference>
<proteinExistence type="predicted"/>
<keyword evidence="2" id="KW-0539">Nucleus</keyword>
<name>A0A8C2DD79_CYPCA</name>
<evidence type="ECO:0000313" key="5">
    <source>
        <dbReference type="Proteomes" id="UP000694701"/>
    </source>
</evidence>
<comment type="subcellular location">
    <subcellularLocation>
        <location evidence="1">Nucleus</location>
    </subcellularLocation>
</comment>
<evidence type="ECO:0000256" key="1">
    <source>
        <dbReference type="ARBA" id="ARBA00004123"/>
    </source>
</evidence>
<dbReference type="GO" id="GO:0005634">
    <property type="term" value="C:nucleus"/>
    <property type="evidence" value="ECO:0007669"/>
    <property type="project" value="UniProtKB-SubCell"/>
</dbReference>
<evidence type="ECO:0000259" key="3">
    <source>
        <dbReference type="Pfam" id="PF17913"/>
    </source>
</evidence>
<sequence>LLLLSRVELADGRALMLDRGPETRNTDKKCSRYQGGFLAHITPIVVIQKLDMSRLFLFIKNN</sequence>
<accession>A0A8C2DD79</accession>
<evidence type="ECO:0000313" key="4">
    <source>
        <dbReference type="Ensembl" id="ENSCCRP00020024408.1"/>
    </source>
</evidence>
<dbReference type="InterPro" id="IPR041388">
    <property type="entry name" value="FHA_2"/>
</dbReference>
<evidence type="ECO:0000256" key="2">
    <source>
        <dbReference type="ARBA" id="ARBA00023242"/>
    </source>
</evidence>
<dbReference type="Pfam" id="PF17913">
    <property type="entry name" value="FHA_2"/>
    <property type="match status" value="1"/>
</dbReference>
<protein>
    <recommendedName>
        <fullName evidence="3">PNK FHA domain-containing protein</fullName>
    </recommendedName>
</protein>
<dbReference type="Proteomes" id="UP000694701">
    <property type="component" value="Unplaced"/>
</dbReference>
<dbReference type="AlphaFoldDB" id="A0A8C2DD79"/>
<feature type="domain" description="PNK FHA" evidence="3">
    <location>
        <begin position="5"/>
        <end position="41"/>
    </location>
</feature>